<dbReference type="GO" id="GO:0016301">
    <property type="term" value="F:kinase activity"/>
    <property type="evidence" value="ECO:0007669"/>
    <property type="project" value="UniProtKB-KW"/>
</dbReference>
<dbReference type="EMBL" id="CP120863">
    <property type="protein sequence ID" value="WFE90378.1"/>
    <property type="molecule type" value="Genomic_DNA"/>
</dbReference>
<evidence type="ECO:0000259" key="4">
    <source>
        <dbReference type="Pfam" id="PF00294"/>
    </source>
</evidence>
<dbReference type="InterPro" id="IPR029056">
    <property type="entry name" value="Ribokinase-like"/>
</dbReference>
<name>A0ABY8FCM2_9HYPH</name>
<dbReference type="PANTHER" id="PTHR43085:SF15">
    <property type="entry name" value="2-DEHYDRO-3-DEOXYGLUCONOKINASE"/>
    <property type="match status" value="1"/>
</dbReference>
<dbReference type="PANTHER" id="PTHR43085">
    <property type="entry name" value="HEXOKINASE FAMILY MEMBER"/>
    <property type="match status" value="1"/>
</dbReference>
<proteinExistence type="inferred from homology"/>
<dbReference type="InterPro" id="IPR011611">
    <property type="entry name" value="PfkB_dom"/>
</dbReference>
<comment type="similarity">
    <text evidence="1">Belongs to the carbohydrate kinase PfkB family.</text>
</comment>
<evidence type="ECO:0000256" key="3">
    <source>
        <dbReference type="ARBA" id="ARBA00022777"/>
    </source>
</evidence>
<sequence length="320" mass="34028">MDNLETRFFNPGMTTAQILALGEPLIEMVRLADQIDGRPAYRQNVGGDTLNALVAAARQGGATGYLSAVGSDPFGEDILALCDQEGIDRSNILVRPEDPTGVNFIHPHPAGRQFFYARRGSAASHYSVSDLPQDAIANARILHVSAVSLAISPEMRRAVLQAAKLAKDSETLVSFDLNLRLNLWSLDTARQTIEAFLPLADIVLPSDDEANTLLGTCDPKAQIAHFQRHGARFVLLKRGHQGAVLATSADQFEIRAPHADAVDATGAGDSFAGAFLAYLLETGNETEAARRAAIVAAGTVSGYGAIEAIPDRTTVLKTAG</sequence>
<dbReference type="InterPro" id="IPR002139">
    <property type="entry name" value="Ribo/fructo_kinase"/>
</dbReference>
<evidence type="ECO:0000256" key="2">
    <source>
        <dbReference type="ARBA" id="ARBA00022679"/>
    </source>
</evidence>
<dbReference type="SUPFAM" id="SSF53613">
    <property type="entry name" value="Ribokinase-like"/>
    <property type="match status" value="1"/>
</dbReference>
<dbReference type="Pfam" id="PF00294">
    <property type="entry name" value="PfkB"/>
    <property type="match status" value="1"/>
</dbReference>
<dbReference type="InterPro" id="IPR050306">
    <property type="entry name" value="PfkB_Carbo_kinase"/>
</dbReference>
<feature type="domain" description="Carbohydrate kinase PfkB" evidence="4">
    <location>
        <begin position="18"/>
        <end position="311"/>
    </location>
</feature>
<evidence type="ECO:0000256" key="1">
    <source>
        <dbReference type="ARBA" id="ARBA00010688"/>
    </source>
</evidence>
<dbReference type="Gene3D" id="3.40.1190.20">
    <property type="match status" value="1"/>
</dbReference>
<dbReference type="RefSeq" id="WP_265679765.1">
    <property type="nucleotide sequence ID" value="NZ_CP120863.1"/>
</dbReference>
<accession>A0ABY8FCM2</accession>
<organism evidence="5 6">
    <name type="scientific">Roseibium porphyridii</name>
    <dbReference type="NCBI Taxonomy" id="2866279"/>
    <lineage>
        <taxon>Bacteria</taxon>
        <taxon>Pseudomonadati</taxon>
        <taxon>Pseudomonadota</taxon>
        <taxon>Alphaproteobacteria</taxon>
        <taxon>Hyphomicrobiales</taxon>
        <taxon>Stappiaceae</taxon>
        <taxon>Roseibium</taxon>
    </lineage>
</organism>
<dbReference type="CDD" id="cd01166">
    <property type="entry name" value="KdgK"/>
    <property type="match status" value="1"/>
</dbReference>
<gene>
    <name evidence="5" type="ORF">K1718_03225</name>
</gene>
<protein>
    <submittedName>
        <fullName evidence="5">Sugar kinase</fullName>
    </submittedName>
</protein>
<keyword evidence="6" id="KW-1185">Reference proteome</keyword>
<evidence type="ECO:0000313" key="5">
    <source>
        <dbReference type="EMBL" id="WFE90378.1"/>
    </source>
</evidence>
<reference evidence="5 6" key="1">
    <citation type="submission" date="2023-03" db="EMBL/GenBank/DDBJ databases">
        <title>Roseibium porphyridii sp. nov. and Roseibium rhodosorbium sp. nov. isolated from marine algae, Porphyridium cruentum and Rhodosorus marinus, respectively.</title>
        <authorList>
            <person name="Lee M.W."/>
            <person name="Choi B.J."/>
            <person name="Lee J.K."/>
            <person name="Choi D.G."/>
            <person name="Baek J.H."/>
            <person name="Bayburt H."/>
            <person name="Kim J.M."/>
            <person name="Han D.M."/>
            <person name="Kim K.H."/>
            <person name="Jeon C.O."/>
        </authorList>
    </citation>
    <scope>NUCLEOTIDE SEQUENCE [LARGE SCALE GENOMIC DNA]</scope>
    <source>
        <strain evidence="5 6">KMA01</strain>
    </source>
</reference>
<keyword evidence="2" id="KW-0808">Transferase</keyword>
<evidence type="ECO:0000313" key="6">
    <source>
        <dbReference type="Proteomes" id="UP001209803"/>
    </source>
</evidence>
<dbReference type="Proteomes" id="UP001209803">
    <property type="component" value="Chromosome"/>
</dbReference>
<keyword evidence="3 5" id="KW-0418">Kinase</keyword>
<dbReference type="PRINTS" id="PR00990">
    <property type="entry name" value="RIBOKINASE"/>
</dbReference>